<evidence type="ECO:0000313" key="2">
    <source>
        <dbReference type="Proteomes" id="UP001642483"/>
    </source>
</evidence>
<comment type="caution">
    <text evidence="1">The sequence shown here is derived from an EMBL/GenBank/DDBJ whole genome shotgun (WGS) entry which is preliminary data.</text>
</comment>
<organism evidence="1 2">
    <name type="scientific">Clavelina lepadiformis</name>
    <name type="common">Light-bulb sea squirt</name>
    <name type="synonym">Ascidia lepadiformis</name>
    <dbReference type="NCBI Taxonomy" id="159417"/>
    <lineage>
        <taxon>Eukaryota</taxon>
        <taxon>Metazoa</taxon>
        <taxon>Chordata</taxon>
        <taxon>Tunicata</taxon>
        <taxon>Ascidiacea</taxon>
        <taxon>Aplousobranchia</taxon>
        <taxon>Clavelinidae</taxon>
        <taxon>Clavelina</taxon>
    </lineage>
</organism>
<protein>
    <recommendedName>
        <fullName evidence="3">Jacalin-type lectin domain-containing protein</fullName>
    </recommendedName>
</protein>
<gene>
    <name evidence="1" type="ORF">CVLEPA_LOCUS24603</name>
</gene>
<evidence type="ECO:0008006" key="3">
    <source>
        <dbReference type="Google" id="ProtNLM"/>
    </source>
</evidence>
<evidence type="ECO:0000313" key="1">
    <source>
        <dbReference type="EMBL" id="CAK8691854.1"/>
    </source>
</evidence>
<dbReference type="Proteomes" id="UP001642483">
    <property type="component" value="Unassembled WGS sequence"/>
</dbReference>
<keyword evidence="2" id="KW-1185">Reference proteome</keyword>
<proteinExistence type="predicted"/>
<reference evidence="1 2" key="1">
    <citation type="submission" date="2024-02" db="EMBL/GenBank/DDBJ databases">
        <authorList>
            <person name="Daric V."/>
            <person name="Darras S."/>
        </authorList>
    </citation>
    <scope>NUCLEOTIDE SEQUENCE [LARGE SCALE GENOMIC DNA]</scope>
</reference>
<accession>A0ABP0GJD3</accession>
<sequence>MDWNNFCDDVACHGGRSTEYCYLGTVEKIWGESDKRGTFQTLSTFEVSSISDSKGSNLQFRGEDYKFVFDQDDILAYEDVLIIFGFGCPKVKVRRQCLKSVRYGLTHLKAMKL</sequence>
<name>A0ABP0GJD3_CLALP</name>
<dbReference type="EMBL" id="CAWYQH010000125">
    <property type="protein sequence ID" value="CAK8691854.1"/>
    <property type="molecule type" value="Genomic_DNA"/>
</dbReference>